<sequence length="939" mass="100293">MGVPGLWEILRPAGETRSLTHLAVADGFVANPDGCRGLRIGIDASIWFYHATYGREGENPELRTLFFRCTRLLSAPFLPLFVFDGPKRPAHKRGKRISGKDHWMVQGMQAIISAFGFEWRMAPGEAEAELAYLNRIGAIDAVYTDDVDTFLFGAKMIVRNAGTNLTGNRAHALTNSDGRDDGNHVAIYKAADVLAHPSIGLTQGGLILIGILRGGDYDQAGLPGCGPAIAHGLARAGLGDALLHAARTTPRSELPDALAAWREALRAELRTNSQGHLGGRRPALAHAVRDDFPAVDVLLSYACPVTSETCGGARQDIRWDKEPDLGKIAGVCEMYFEWGVKDIILKRFRTVLWPAAVLRILRRAVLLQDRARDASTSSSSARPPVTPGYTASADTARRVPGTPASMIAAHFSSMHLTAPSPADADADAEPLLTKIHSARTHASTDGVPELRVEIAPAQLAALCAAGVEGRRKPVEHGLFALPASDGESGGEGEDGEDGGEGRRRGRAPPDPASHLRVWLPACMVRPVEPALVAAFEDAQAARAARRAGTKSASASKKKPAAKGKGKGSRRVPAIEEEEEESADEMVLPVAPIMPTKKKSAPTNTKVNEKMGKKKGTDPKRAFEASPSPASRIKDFYATSKSSSAAAAKSRGLPMQYSSPPPALRPPSSPPRAPRPLAKAVAGPSRRARRDSTISISDGSDDALFRAAPPVRTLSTPIPALPVRVPPSSQRGDNVPAAPPPQPKPKPRLVPAPFPLSRDDYAFPSTHSDSDTGDMPRGIPRVPGEPTKTRTCEDHGYSSDSSLQKSPRTSRAQTSPRSKTRELPSEDESALDSRDGARTDERRPPAVPVVRPLLSPARRRAAAIKENVPVIEISSDSDDASLLATKRDIPPLLLAKARSTNAATHTSNTMRTLAGTSKVTLSKSRRNTPLPDPDDIIDLT</sequence>
<feature type="compositionally biased region" description="Basic and acidic residues" evidence="3">
    <location>
        <begin position="830"/>
        <end position="843"/>
    </location>
</feature>
<feature type="region of interest" description="Disordered" evidence="3">
    <location>
        <begin position="372"/>
        <end position="397"/>
    </location>
</feature>
<feature type="compositionally biased region" description="Polar residues" evidence="3">
    <location>
        <begin position="898"/>
        <end position="921"/>
    </location>
</feature>
<name>A0A2H3JLG6_WOLCO</name>
<dbReference type="Proteomes" id="UP000218811">
    <property type="component" value="Unassembled WGS sequence"/>
</dbReference>
<feature type="compositionally biased region" description="Pro residues" evidence="3">
    <location>
        <begin position="736"/>
        <end position="753"/>
    </location>
</feature>
<feature type="compositionally biased region" description="Basic and acidic residues" evidence="3">
    <location>
        <begin position="606"/>
        <end position="622"/>
    </location>
</feature>
<dbReference type="PRINTS" id="PR00853">
    <property type="entry name" value="XPGRADSUPER"/>
</dbReference>
<dbReference type="InterPro" id="IPR006084">
    <property type="entry name" value="XPG/Rad2"/>
</dbReference>
<dbReference type="CDD" id="cd09870">
    <property type="entry name" value="PIN_YEN1"/>
    <property type="match status" value="1"/>
</dbReference>
<dbReference type="STRING" id="742152.A0A2H3JLG6"/>
<dbReference type="InterPro" id="IPR041177">
    <property type="entry name" value="GEN1_C"/>
</dbReference>
<reference evidence="6 7" key="1">
    <citation type="journal article" date="2012" name="Science">
        <title>The Paleozoic origin of enzymatic lignin decomposition reconstructed from 31 fungal genomes.</title>
        <authorList>
            <person name="Floudas D."/>
            <person name="Binder M."/>
            <person name="Riley R."/>
            <person name="Barry K."/>
            <person name="Blanchette R.A."/>
            <person name="Henrissat B."/>
            <person name="Martinez A.T."/>
            <person name="Otillar R."/>
            <person name="Spatafora J.W."/>
            <person name="Yadav J.S."/>
            <person name="Aerts A."/>
            <person name="Benoit I."/>
            <person name="Boyd A."/>
            <person name="Carlson A."/>
            <person name="Copeland A."/>
            <person name="Coutinho P.M."/>
            <person name="de Vries R.P."/>
            <person name="Ferreira P."/>
            <person name="Findley K."/>
            <person name="Foster B."/>
            <person name="Gaskell J."/>
            <person name="Glotzer D."/>
            <person name="Gorecki P."/>
            <person name="Heitman J."/>
            <person name="Hesse C."/>
            <person name="Hori C."/>
            <person name="Igarashi K."/>
            <person name="Jurgens J.A."/>
            <person name="Kallen N."/>
            <person name="Kersten P."/>
            <person name="Kohler A."/>
            <person name="Kuees U."/>
            <person name="Kumar T.K.A."/>
            <person name="Kuo A."/>
            <person name="LaButti K."/>
            <person name="Larrondo L.F."/>
            <person name="Lindquist E."/>
            <person name="Ling A."/>
            <person name="Lombard V."/>
            <person name="Lucas S."/>
            <person name="Lundell T."/>
            <person name="Martin R."/>
            <person name="McLaughlin D.J."/>
            <person name="Morgenstern I."/>
            <person name="Morin E."/>
            <person name="Murat C."/>
            <person name="Nagy L.G."/>
            <person name="Nolan M."/>
            <person name="Ohm R.A."/>
            <person name="Patyshakuliyeva A."/>
            <person name="Rokas A."/>
            <person name="Ruiz-Duenas F.J."/>
            <person name="Sabat G."/>
            <person name="Salamov A."/>
            <person name="Samejima M."/>
            <person name="Schmutz J."/>
            <person name="Slot J.C."/>
            <person name="St John F."/>
            <person name="Stenlid J."/>
            <person name="Sun H."/>
            <person name="Sun S."/>
            <person name="Syed K."/>
            <person name="Tsang A."/>
            <person name="Wiebenga A."/>
            <person name="Young D."/>
            <person name="Pisabarro A."/>
            <person name="Eastwood D.C."/>
            <person name="Martin F."/>
            <person name="Cullen D."/>
            <person name="Grigoriev I.V."/>
            <person name="Hibbett D.S."/>
        </authorList>
    </citation>
    <scope>NUCLEOTIDE SEQUENCE [LARGE SCALE GENOMIC DNA]</scope>
    <source>
        <strain evidence="6 7">MD-104</strain>
    </source>
</reference>
<dbReference type="OrthoDB" id="2959108at2759"/>
<dbReference type="AlphaFoldDB" id="A0A2H3JLG6"/>
<evidence type="ECO:0000259" key="5">
    <source>
        <dbReference type="SMART" id="SM00485"/>
    </source>
</evidence>
<feature type="compositionally biased region" description="Acidic residues" evidence="3">
    <location>
        <begin position="574"/>
        <end position="583"/>
    </location>
</feature>
<dbReference type="InterPro" id="IPR029060">
    <property type="entry name" value="PIN-like_dom_sf"/>
</dbReference>
<dbReference type="PANTHER" id="PTHR11081">
    <property type="entry name" value="FLAP ENDONUCLEASE FAMILY MEMBER"/>
    <property type="match status" value="1"/>
</dbReference>
<evidence type="ECO:0000256" key="1">
    <source>
        <dbReference type="ARBA" id="ARBA00022722"/>
    </source>
</evidence>
<protein>
    <recommendedName>
        <fullName evidence="8">XPG-I domain-containing protein</fullName>
    </recommendedName>
</protein>
<dbReference type="Pfam" id="PF00867">
    <property type="entry name" value="XPG_I"/>
    <property type="match status" value="1"/>
</dbReference>
<evidence type="ECO:0000256" key="3">
    <source>
        <dbReference type="SAM" id="MobiDB-lite"/>
    </source>
</evidence>
<evidence type="ECO:0000313" key="6">
    <source>
        <dbReference type="EMBL" id="PCH43040.1"/>
    </source>
</evidence>
<evidence type="ECO:0008006" key="8">
    <source>
        <dbReference type="Google" id="ProtNLM"/>
    </source>
</evidence>
<dbReference type="Gene3D" id="3.40.50.1010">
    <property type="entry name" value="5'-nuclease"/>
    <property type="match status" value="2"/>
</dbReference>
<dbReference type="InterPro" id="IPR006085">
    <property type="entry name" value="XPG_DNA_repair_N"/>
</dbReference>
<accession>A0A2H3JLG6</accession>
<keyword evidence="7" id="KW-1185">Reference proteome</keyword>
<feature type="compositionally biased region" description="Acidic residues" evidence="3">
    <location>
        <begin position="488"/>
        <end position="498"/>
    </location>
</feature>
<feature type="compositionally biased region" description="Basic and acidic residues" evidence="3">
    <location>
        <begin position="786"/>
        <end position="796"/>
    </location>
</feature>
<dbReference type="PANTHER" id="PTHR11081:SF75">
    <property type="entry name" value="ENDONUCLEASE, PUTATIVE (AFU_ORTHOLOGUE AFUA_3G13260)-RELATED"/>
    <property type="match status" value="1"/>
</dbReference>
<keyword evidence="1" id="KW-0540">Nuclease</keyword>
<feature type="region of interest" description="Disordered" evidence="3">
    <location>
        <begin position="546"/>
        <end position="850"/>
    </location>
</feature>
<dbReference type="InterPro" id="IPR006086">
    <property type="entry name" value="XPG-I_dom"/>
</dbReference>
<feature type="domain" description="XPG-I" evidence="4">
    <location>
        <begin position="113"/>
        <end position="199"/>
    </location>
</feature>
<dbReference type="SUPFAM" id="SSF47807">
    <property type="entry name" value="5' to 3' exonuclease, C-terminal subdomain"/>
    <property type="match status" value="1"/>
</dbReference>
<dbReference type="OMA" id="AWIPETV"/>
<feature type="compositionally biased region" description="Pro residues" evidence="3">
    <location>
        <begin position="658"/>
        <end position="673"/>
    </location>
</feature>
<dbReference type="SUPFAM" id="SSF88723">
    <property type="entry name" value="PIN domain-like"/>
    <property type="match status" value="1"/>
</dbReference>
<dbReference type="GO" id="GO:0006281">
    <property type="term" value="P:DNA repair"/>
    <property type="evidence" value="ECO:0007669"/>
    <property type="project" value="UniProtKB-ARBA"/>
</dbReference>
<dbReference type="EMBL" id="KB468135">
    <property type="protein sequence ID" value="PCH43040.1"/>
    <property type="molecule type" value="Genomic_DNA"/>
</dbReference>
<dbReference type="SMART" id="SM00484">
    <property type="entry name" value="XPGI"/>
    <property type="match status" value="1"/>
</dbReference>
<dbReference type="Pfam" id="PF18380">
    <property type="entry name" value="GEN1_C"/>
    <property type="match status" value="1"/>
</dbReference>
<dbReference type="GO" id="GO:0008821">
    <property type="term" value="F:crossover junction DNA endonuclease activity"/>
    <property type="evidence" value="ECO:0007669"/>
    <property type="project" value="InterPro"/>
</dbReference>
<feature type="region of interest" description="Disordered" evidence="3">
    <location>
        <begin position="480"/>
        <end position="512"/>
    </location>
</feature>
<dbReference type="CDD" id="cd09906">
    <property type="entry name" value="H3TH_YEN1"/>
    <property type="match status" value="1"/>
</dbReference>
<gene>
    <name evidence="6" type="ORF">WOLCODRAFT_164194</name>
</gene>
<dbReference type="InterPro" id="IPR036279">
    <property type="entry name" value="5-3_exonuclease_C_sf"/>
</dbReference>
<feature type="compositionally biased region" description="Low complexity" evidence="3">
    <location>
        <begin position="637"/>
        <end position="649"/>
    </location>
</feature>
<dbReference type="GO" id="GO:0017108">
    <property type="term" value="F:5'-flap endonuclease activity"/>
    <property type="evidence" value="ECO:0007669"/>
    <property type="project" value="TreeGrafter"/>
</dbReference>
<feature type="domain" description="XPG N-terminal" evidence="5">
    <location>
        <begin position="1"/>
        <end position="101"/>
    </location>
</feature>
<dbReference type="SMART" id="SM00485">
    <property type="entry name" value="XPGN"/>
    <property type="match status" value="1"/>
</dbReference>
<keyword evidence="2" id="KW-0378">Hydrolase</keyword>
<proteinExistence type="predicted"/>
<dbReference type="InterPro" id="IPR037316">
    <property type="entry name" value="Yen1_H3TH"/>
</dbReference>
<evidence type="ECO:0000259" key="4">
    <source>
        <dbReference type="SMART" id="SM00484"/>
    </source>
</evidence>
<feature type="compositionally biased region" description="Polar residues" evidence="3">
    <location>
        <begin position="797"/>
        <end position="816"/>
    </location>
</feature>
<feature type="region of interest" description="Disordered" evidence="3">
    <location>
        <begin position="898"/>
        <end position="939"/>
    </location>
</feature>
<evidence type="ECO:0000256" key="2">
    <source>
        <dbReference type="ARBA" id="ARBA00022801"/>
    </source>
</evidence>
<evidence type="ECO:0000313" key="7">
    <source>
        <dbReference type="Proteomes" id="UP000218811"/>
    </source>
</evidence>
<organism evidence="6 7">
    <name type="scientific">Wolfiporia cocos (strain MD-104)</name>
    <name type="common">Brown rot fungus</name>
    <dbReference type="NCBI Taxonomy" id="742152"/>
    <lineage>
        <taxon>Eukaryota</taxon>
        <taxon>Fungi</taxon>
        <taxon>Dikarya</taxon>
        <taxon>Basidiomycota</taxon>
        <taxon>Agaricomycotina</taxon>
        <taxon>Agaricomycetes</taxon>
        <taxon>Polyporales</taxon>
        <taxon>Phaeolaceae</taxon>
        <taxon>Wolfiporia</taxon>
    </lineage>
</organism>
<feature type="compositionally biased region" description="Basic residues" evidence="3">
    <location>
        <begin position="555"/>
        <end position="569"/>
    </location>
</feature>